<name>A0ABQ5UUH5_9HYPH</name>
<dbReference type="PANTHER" id="PTHR33969">
    <property type="entry name" value="SEGREGATION AND CONDENSATION PROTEIN A"/>
    <property type="match status" value="1"/>
</dbReference>
<dbReference type="Pfam" id="PF02616">
    <property type="entry name" value="SMC_ScpA"/>
    <property type="match status" value="1"/>
</dbReference>
<proteinExistence type="predicted"/>
<gene>
    <name evidence="3" type="ORF">GCM10007879_25810</name>
</gene>
<accession>A0ABQ5UUH5</accession>
<reference evidence="3" key="2">
    <citation type="submission" date="2023-01" db="EMBL/GenBank/DDBJ databases">
        <title>Draft genome sequence of Maritalea porphyrae strain NBRC 107169.</title>
        <authorList>
            <person name="Sun Q."/>
            <person name="Mori K."/>
        </authorList>
    </citation>
    <scope>NUCLEOTIDE SEQUENCE</scope>
    <source>
        <strain evidence="3">NBRC 107169</strain>
    </source>
</reference>
<feature type="region of interest" description="Disordered" evidence="2">
    <location>
        <begin position="1"/>
        <end position="21"/>
    </location>
</feature>
<comment type="caution">
    <text evidence="3">The sequence shown here is derived from an EMBL/GenBank/DDBJ whole genome shotgun (WGS) entry which is preliminary data.</text>
</comment>
<reference evidence="3" key="1">
    <citation type="journal article" date="2014" name="Int. J. Syst. Evol. Microbiol.">
        <title>Complete genome of a new Firmicutes species belonging to the dominant human colonic microbiota ('Ruminococcus bicirculans') reveals two chromosomes and a selective capacity to utilize plant glucans.</title>
        <authorList>
            <consortium name="NISC Comparative Sequencing Program"/>
            <person name="Wegmann U."/>
            <person name="Louis P."/>
            <person name="Goesmann A."/>
            <person name="Henrissat B."/>
            <person name="Duncan S.H."/>
            <person name="Flint H.J."/>
        </authorList>
    </citation>
    <scope>NUCLEOTIDE SEQUENCE</scope>
    <source>
        <strain evidence="3">NBRC 107169</strain>
    </source>
</reference>
<keyword evidence="4" id="KW-1185">Reference proteome</keyword>
<dbReference type="EMBL" id="BSNI01000002">
    <property type="protein sequence ID" value="GLQ18332.1"/>
    <property type="molecule type" value="Genomic_DNA"/>
</dbReference>
<dbReference type="PANTHER" id="PTHR33969:SF2">
    <property type="entry name" value="SEGREGATION AND CONDENSATION PROTEIN A"/>
    <property type="match status" value="1"/>
</dbReference>
<feature type="compositionally biased region" description="Polar residues" evidence="2">
    <location>
        <begin position="1"/>
        <end position="11"/>
    </location>
</feature>
<protein>
    <recommendedName>
        <fullName evidence="1">Segregation and condensation protein A</fullName>
    </recommendedName>
</protein>
<evidence type="ECO:0000313" key="3">
    <source>
        <dbReference type="EMBL" id="GLQ18332.1"/>
    </source>
</evidence>
<dbReference type="Gene3D" id="6.10.250.2410">
    <property type="match status" value="1"/>
</dbReference>
<dbReference type="RefSeq" id="WP_379863279.1">
    <property type="nucleotide sequence ID" value="NZ_BSNI01000002.1"/>
</dbReference>
<sequence>MAQGADQSDFMQDNPRPKRGEGVMYVDVKGYEGPLDLLLDLARKQKVDLANISVLALAEQYLSFIDTIRERRIEVAADYLVMAAWLTFLKSRLMVPHEDDNDEPTGEEMAALLQFRLKRLEAMRDAAEKLINRPQLNREIFARGDPESVVTDRKNIWEATYFDLLRAYAVQRERQIPAEYAPKSRTVWSLQDAEDILRRLIGEGADWVPLHACLSQYLDLPEERITALASSFTASLEMVRQGQLELRQSKVFGPLMVRRKSVE</sequence>
<dbReference type="InterPro" id="IPR003768">
    <property type="entry name" value="ScpA"/>
</dbReference>
<evidence type="ECO:0000256" key="2">
    <source>
        <dbReference type="SAM" id="MobiDB-lite"/>
    </source>
</evidence>
<evidence type="ECO:0000256" key="1">
    <source>
        <dbReference type="ARBA" id="ARBA00044777"/>
    </source>
</evidence>
<dbReference type="Proteomes" id="UP001161405">
    <property type="component" value="Unassembled WGS sequence"/>
</dbReference>
<organism evidence="3 4">
    <name type="scientific">Maritalea porphyrae</name>
    <dbReference type="NCBI Taxonomy" id="880732"/>
    <lineage>
        <taxon>Bacteria</taxon>
        <taxon>Pseudomonadati</taxon>
        <taxon>Pseudomonadota</taxon>
        <taxon>Alphaproteobacteria</taxon>
        <taxon>Hyphomicrobiales</taxon>
        <taxon>Devosiaceae</taxon>
        <taxon>Maritalea</taxon>
    </lineage>
</organism>
<evidence type="ECO:0000313" key="4">
    <source>
        <dbReference type="Proteomes" id="UP001161405"/>
    </source>
</evidence>